<feature type="transmembrane region" description="Helical" evidence="1">
    <location>
        <begin position="59"/>
        <end position="80"/>
    </location>
</feature>
<reference evidence="2" key="1">
    <citation type="submission" date="2022-10" db="EMBL/GenBank/DDBJ databases">
        <title>Culturing micro-colonial fungi from biological soil crusts in the Mojave desert and describing Neophaeococcomyces mojavensis, and introducing the new genera and species Taxawa tesnikishii.</title>
        <authorList>
            <person name="Kurbessoian T."/>
            <person name="Stajich J.E."/>
        </authorList>
    </citation>
    <scope>NUCLEOTIDE SEQUENCE</scope>
    <source>
        <strain evidence="2">TK_35</strain>
    </source>
</reference>
<dbReference type="Proteomes" id="UP001172681">
    <property type="component" value="Unassembled WGS sequence"/>
</dbReference>
<organism evidence="2 3">
    <name type="scientific">Knufia peltigerae</name>
    <dbReference type="NCBI Taxonomy" id="1002370"/>
    <lineage>
        <taxon>Eukaryota</taxon>
        <taxon>Fungi</taxon>
        <taxon>Dikarya</taxon>
        <taxon>Ascomycota</taxon>
        <taxon>Pezizomycotina</taxon>
        <taxon>Eurotiomycetes</taxon>
        <taxon>Chaetothyriomycetidae</taxon>
        <taxon>Chaetothyriales</taxon>
        <taxon>Trichomeriaceae</taxon>
        <taxon>Knufia</taxon>
    </lineage>
</organism>
<protein>
    <recommendedName>
        <fullName evidence="4">RGS domain-containing protein</fullName>
    </recommendedName>
</protein>
<feature type="transmembrane region" description="Helical" evidence="1">
    <location>
        <begin position="92"/>
        <end position="108"/>
    </location>
</feature>
<name>A0AA38Y5L6_9EURO</name>
<gene>
    <name evidence="2" type="ORF">H2204_005270</name>
</gene>
<accession>A0AA38Y5L6</accession>
<feature type="transmembrane region" description="Helical" evidence="1">
    <location>
        <begin position="218"/>
        <end position="238"/>
    </location>
</feature>
<feature type="transmembrane region" description="Helical" evidence="1">
    <location>
        <begin position="287"/>
        <end position="305"/>
    </location>
</feature>
<evidence type="ECO:0000313" key="2">
    <source>
        <dbReference type="EMBL" id="KAJ9636437.1"/>
    </source>
</evidence>
<sequence>MVSENNEFGISHETELKARLGPVGFWWIGFVIGWTLFLFSGMGFLFYKRHAPSAKVRGIWVPFTAVIALHLYWCSVNLGYIYGPIFPGEAEFWIMGIYLPLGYALFHASNSRFLQVAQVQEQYATSFGLAEAMDRQRMTSAPVRRHKGPRWLACRLRSADPARKLAFWITCGMVVQLTLTVTMFLISRKYHPSFGIPGTETHGTEKEQLMQKGRGWEWWPSIAWQIVWSWGYSLYNLWRSRHIKDTHGWRLQTIGCCLAGLPASPMWLIALYVPAMAPINNYWIPPQWIAVCIMMIEIFTIFVPCSQVIRQPTIDDELLKSIEHWDLMRKFSHASVTNSRSAAFTESSDSAFEKASGKQASSSTSCAVRDPKTSNMAALEETLKSNPGSLQAFAALRDFSGENVAFLVSVMKWKSAWTLATPQKAPQSPVRESEAERREAERRLVRQQFNHALSMYVLFISWEHAPTPLNLASREYHNLKQIFQHAVQLLYADVETSESQLAPSGHSVLPFASDVSGTSFGGESDTTNISSRVWYWGPIPEAFQHDIFDAVECSTKYLLYTNTWSRYNGSIRSNDQSADNGHQIQSFWRLQRAFLNKIRFKIGRP</sequence>
<feature type="transmembrane region" description="Helical" evidence="1">
    <location>
        <begin position="25"/>
        <end position="47"/>
    </location>
</feature>
<comment type="caution">
    <text evidence="2">The sequence shown here is derived from an EMBL/GenBank/DDBJ whole genome shotgun (WGS) entry which is preliminary data.</text>
</comment>
<feature type="transmembrane region" description="Helical" evidence="1">
    <location>
        <begin position="165"/>
        <end position="186"/>
    </location>
</feature>
<evidence type="ECO:0008006" key="4">
    <source>
        <dbReference type="Google" id="ProtNLM"/>
    </source>
</evidence>
<proteinExistence type="predicted"/>
<dbReference type="AlphaFoldDB" id="A0AA38Y5L6"/>
<keyword evidence="1" id="KW-0812">Transmembrane</keyword>
<keyword evidence="3" id="KW-1185">Reference proteome</keyword>
<evidence type="ECO:0000313" key="3">
    <source>
        <dbReference type="Proteomes" id="UP001172681"/>
    </source>
</evidence>
<feature type="transmembrane region" description="Helical" evidence="1">
    <location>
        <begin position="250"/>
        <end position="275"/>
    </location>
</feature>
<keyword evidence="1" id="KW-1133">Transmembrane helix</keyword>
<evidence type="ECO:0000256" key="1">
    <source>
        <dbReference type="SAM" id="Phobius"/>
    </source>
</evidence>
<dbReference type="EMBL" id="JAPDRN010000029">
    <property type="protein sequence ID" value="KAJ9636437.1"/>
    <property type="molecule type" value="Genomic_DNA"/>
</dbReference>
<keyword evidence="1" id="KW-0472">Membrane</keyword>